<protein>
    <submittedName>
        <fullName evidence="2">Uncharacterized protein</fullName>
    </submittedName>
</protein>
<keyword evidence="1" id="KW-0472">Membrane</keyword>
<proteinExistence type="predicted"/>
<name>A0A7W7W6I0_9ACTN</name>
<dbReference type="Proteomes" id="UP000534286">
    <property type="component" value="Unassembled WGS sequence"/>
</dbReference>
<gene>
    <name evidence="2" type="ORF">FHR32_000096</name>
</gene>
<comment type="caution">
    <text evidence="2">The sequence shown here is derived from an EMBL/GenBank/DDBJ whole genome shotgun (WGS) entry which is preliminary data.</text>
</comment>
<accession>A0A7W7W6I0</accession>
<keyword evidence="1" id="KW-0812">Transmembrane</keyword>
<feature type="transmembrane region" description="Helical" evidence="1">
    <location>
        <begin position="154"/>
        <end position="176"/>
    </location>
</feature>
<keyword evidence="1" id="KW-1133">Transmembrane helix</keyword>
<keyword evidence="3" id="KW-1185">Reference proteome</keyword>
<organism evidence="2 3">
    <name type="scientific">Streptosporangium album</name>
    <dbReference type="NCBI Taxonomy" id="47479"/>
    <lineage>
        <taxon>Bacteria</taxon>
        <taxon>Bacillati</taxon>
        <taxon>Actinomycetota</taxon>
        <taxon>Actinomycetes</taxon>
        <taxon>Streptosporangiales</taxon>
        <taxon>Streptosporangiaceae</taxon>
        <taxon>Streptosporangium</taxon>
    </lineage>
</organism>
<evidence type="ECO:0000256" key="1">
    <source>
        <dbReference type="SAM" id="Phobius"/>
    </source>
</evidence>
<dbReference type="AlphaFoldDB" id="A0A7W7W6I0"/>
<evidence type="ECO:0000313" key="2">
    <source>
        <dbReference type="EMBL" id="MBB4935791.1"/>
    </source>
</evidence>
<dbReference type="EMBL" id="JACHJU010000001">
    <property type="protein sequence ID" value="MBB4935791.1"/>
    <property type="molecule type" value="Genomic_DNA"/>
</dbReference>
<reference evidence="2 3" key="1">
    <citation type="submission" date="2020-08" db="EMBL/GenBank/DDBJ databases">
        <title>Sequencing the genomes of 1000 actinobacteria strains.</title>
        <authorList>
            <person name="Klenk H.-P."/>
        </authorList>
    </citation>
    <scope>NUCLEOTIDE SEQUENCE [LARGE SCALE GENOMIC DNA]</scope>
    <source>
        <strain evidence="2 3">DSM 43023</strain>
    </source>
</reference>
<evidence type="ECO:0000313" key="3">
    <source>
        <dbReference type="Proteomes" id="UP000534286"/>
    </source>
</evidence>
<sequence length="185" mass="18405">MAGKQTISLLIAMAVGGGPVLGLAETATADADLSPPVAALRAHPYPPVPDIDTGDPFMGEGDFGGPEQAIEDLAEGKVNAIMGKADTGLNGEDDDGPAIVQDSRNRQVIKLTDNDWGHGRCGGCGGCGRCGGGRRATAAATSGAGELPFTGAPVALIATMGAGLLAVGAAGTLISVRRRRSSGVR</sequence>
<dbReference type="RefSeq" id="WP_184751940.1">
    <property type="nucleotide sequence ID" value="NZ_BAABEK010000027.1"/>
</dbReference>